<keyword evidence="1" id="KW-0472">Membrane</keyword>
<keyword evidence="3" id="KW-1185">Reference proteome</keyword>
<feature type="transmembrane region" description="Helical" evidence="1">
    <location>
        <begin position="15"/>
        <end position="36"/>
    </location>
</feature>
<protein>
    <submittedName>
        <fullName evidence="2">Uncharacterized protein</fullName>
    </submittedName>
</protein>
<feature type="transmembrane region" description="Helical" evidence="1">
    <location>
        <begin position="136"/>
        <end position="158"/>
    </location>
</feature>
<keyword evidence="1" id="KW-1133">Transmembrane helix</keyword>
<accession>A0A1X6ZI73</accession>
<evidence type="ECO:0000256" key="1">
    <source>
        <dbReference type="SAM" id="Phobius"/>
    </source>
</evidence>
<name>A0A1X6ZI73_9RHOB</name>
<reference evidence="3" key="1">
    <citation type="submission" date="2017-03" db="EMBL/GenBank/DDBJ databases">
        <authorList>
            <person name="Rodrigo-Torres L."/>
            <person name="Arahal R.D."/>
            <person name="Lucena T."/>
        </authorList>
    </citation>
    <scope>NUCLEOTIDE SEQUENCE [LARGE SCALE GENOMIC DNA]</scope>
    <source>
        <strain evidence="3">CECT 8370</strain>
    </source>
</reference>
<dbReference type="Proteomes" id="UP000194012">
    <property type="component" value="Unassembled WGS sequence"/>
</dbReference>
<evidence type="ECO:0000313" key="3">
    <source>
        <dbReference type="Proteomes" id="UP000194012"/>
    </source>
</evidence>
<dbReference type="AlphaFoldDB" id="A0A1X6ZI73"/>
<sequence>MKDLAMTVETIDRMLMALIAATLAATVVIALMYPTYFHMVFAAEDRLVENGTALFLLIASGVLARNALSLRRRGLWLATALTGFYAFLFFFASGEEISWGQRIFDWQSGDFFAANNYQGETNLHNLMVGDMRLARAVFGGPLTVVILLYLVVFPLLYPRVHFIRSLADRFAAPVPGMRHAFFAVLGSVIILLLDVPRKWEVYELIFAIMATSTFLLPQNPDKTR</sequence>
<gene>
    <name evidence="2" type="ORF">ROG8370_02303</name>
</gene>
<feature type="transmembrane region" description="Helical" evidence="1">
    <location>
        <begin position="170"/>
        <end position="193"/>
    </location>
</feature>
<organism evidence="2 3">
    <name type="scientific">Roseovarius gaetbuli</name>
    <dbReference type="NCBI Taxonomy" id="1356575"/>
    <lineage>
        <taxon>Bacteria</taxon>
        <taxon>Pseudomonadati</taxon>
        <taxon>Pseudomonadota</taxon>
        <taxon>Alphaproteobacteria</taxon>
        <taxon>Rhodobacterales</taxon>
        <taxon>Roseobacteraceae</taxon>
        <taxon>Roseovarius</taxon>
    </lineage>
</organism>
<dbReference type="EMBL" id="FWFJ01000021">
    <property type="protein sequence ID" value="SLN51796.1"/>
    <property type="molecule type" value="Genomic_DNA"/>
</dbReference>
<keyword evidence="1" id="KW-0812">Transmembrane</keyword>
<evidence type="ECO:0000313" key="2">
    <source>
        <dbReference type="EMBL" id="SLN51796.1"/>
    </source>
</evidence>
<feature type="transmembrane region" description="Helical" evidence="1">
    <location>
        <begin position="75"/>
        <end position="92"/>
    </location>
</feature>
<proteinExistence type="predicted"/>